<name>A0AAW1MXL9_SAPOF</name>
<evidence type="ECO:0000313" key="3">
    <source>
        <dbReference type="Proteomes" id="UP001443914"/>
    </source>
</evidence>
<comment type="caution">
    <text evidence="2">The sequence shown here is derived from an EMBL/GenBank/DDBJ whole genome shotgun (WGS) entry which is preliminary data.</text>
</comment>
<dbReference type="InterPro" id="IPR036691">
    <property type="entry name" value="Endo/exonu/phosph_ase_sf"/>
</dbReference>
<evidence type="ECO:0000256" key="1">
    <source>
        <dbReference type="SAM" id="SignalP"/>
    </source>
</evidence>
<reference evidence="2" key="1">
    <citation type="submission" date="2024-03" db="EMBL/GenBank/DDBJ databases">
        <title>WGS assembly of Saponaria officinalis var. Norfolk2.</title>
        <authorList>
            <person name="Jenkins J."/>
            <person name="Shu S."/>
            <person name="Grimwood J."/>
            <person name="Barry K."/>
            <person name="Goodstein D."/>
            <person name="Schmutz J."/>
            <person name="Leebens-Mack J."/>
            <person name="Osbourn A."/>
        </authorList>
    </citation>
    <scope>NUCLEOTIDE SEQUENCE [LARGE SCALE GENOMIC DNA]</scope>
    <source>
        <strain evidence="2">JIC</strain>
    </source>
</reference>
<protein>
    <submittedName>
        <fullName evidence="2">Uncharacterized protein</fullName>
    </submittedName>
</protein>
<gene>
    <name evidence="2" type="ORF">RND81_02G227600</name>
</gene>
<dbReference type="Proteomes" id="UP001443914">
    <property type="component" value="Unassembled WGS sequence"/>
</dbReference>
<accession>A0AAW1MXL9</accession>
<dbReference type="PANTHER" id="PTHR33710">
    <property type="entry name" value="BNAC02G09200D PROTEIN"/>
    <property type="match status" value="1"/>
</dbReference>
<dbReference type="Gene3D" id="3.60.10.10">
    <property type="entry name" value="Endonuclease/exonuclease/phosphatase"/>
    <property type="match status" value="1"/>
</dbReference>
<feature type="signal peptide" evidence="1">
    <location>
        <begin position="1"/>
        <end position="17"/>
    </location>
</feature>
<dbReference type="SUPFAM" id="SSF56219">
    <property type="entry name" value="DNase I-like"/>
    <property type="match status" value="1"/>
</dbReference>
<dbReference type="PANTHER" id="PTHR33710:SF64">
    <property type="entry name" value="ENDONUCLEASE_EXONUCLEASE_PHOSPHATASE DOMAIN-CONTAINING PROTEIN"/>
    <property type="match status" value="1"/>
</dbReference>
<feature type="chain" id="PRO_5043475113" evidence="1">
    <location>
        <begin position="18"/>
        <end position="181"/>
    </location>
</feature>
<sequence>MLSSFTIGLLIMEWVFLGDFNVIRDISERISNTLPNLTDIVEFNSCIIDYGLVDLSISGCEFTWNNNHDGSDRVWSKLDRVLVNGSWLARFPSSYVNFLPSGISDHSPSLVTIFADLPRPRRFSFLNCWVDLPGYTALIQEAWDIPLYGSAMFKLLNKLRKVRDALRQEAYFWPAQASPTG</sequence>
<dbReference type="AlphaFoldDB" id="A0AAW1MXL9"/>
<keyword evidence="3" id="KW-1185">Reference proteome</keyword>
<keyword evidence="1" id="KW-0732">Signal</keyword>
<organism evidence="2 3">
    <name type="scientific">Saponaria officinalis</name>
    <name type="common">Common soapwort</name>
    <name type="synonym">Lychnis saponaria</name>
    <dbReference type="NCBI Taxonomy" id="3572"/>
    <lineage>
        <taxon>Eukaryota</taxon>
        <taxon>Viridiplantae</taxon>
        <taxon>Streptophyta</taxon>
        <taxon>Embryophyta</taxon>
        <taxon>Tracheophyta</taxon>
        <taxon>Spermatophyta</taxon>
        <taxon>Magnoliopsida</taxon>
        <taxon>eudicotyledons</taxon>
        <taxon>Gunneridae</taxon>
        <taxon>Pentapetalae</taxon>
        <taxon>Caryophyllales</taxon>
        <taxon>Caryophyllaceae</taxon>
        <taxon>Caryophylleae</taxon>
        <taxon>Saponaria</taxon>
    </lineage>
</organism>
<dbReference type="EMBL" id="JBDFQZ010000002">
    <property type="protein sequence ID" value="KAK9750861.1"/>
    <property type="molecule type" value="Genomic_DNA"/>
</dbReference>
<evidence type="ECO:0000313" key="2">
    <source>
        <dbReference type="EMBL" id="KAK9750861.1"/>
    </source>
</evidence>
<proteinExistence type="predicted"/>